<protein>
    <submittedName>
        <fullName evidence="2">Uncharacterized protein</fullName>
    </submittedName>
</protein>
<feature type="compositionally biased region" description="Basic and acidic residues" evidence="1">
    <location>
        <begin position="135"/>
        <end position="149"/>
    </location>
</feature>
<accession>A0A6A6RWW6</accession>
<dbReference type="EMBL" id="MU006787">
    <property type="protein sequence ID" value="KAF2639251.1"/>
    <property type="molecule type" value="Genomic_DNA"/>
</dbReference>
<dbReference type="Proteomes" id="UP000799753">
    <property type="component" value="Unassembled WGS sequence"/>
</dbReference>
<dbReference type="OrthoDB" id="5328813at2759"/>
<organism evidence="2 3">
    <name type="scientific">Massarina eburnea CBS 473.64</name>
    <dbReference type="NCBI Taxonomy" id="1395130"/>
    <lineage>
        <taxon>Eukaryota</taxon>
        <taxon>Fungi</taxon>
        <taxon>Dikarya</taxon>
        <taxon>Ascomycota</taxon>
        <taxon>Pezizomycotina</taxon>
        <taxon>Dothideomycetes</taxon>
        <taxon>Pleosporomycetidae</taxon>
        <taxon>Pleosporales</taxon>
        <taxon>Massarineae</taxon>
        <taxon>Massarinaceae</taxon>
        <taxon>Massarina</taxon>
    </lineage>
</organism>
<evidence type="ECO:0000313" key="2">
    <source>
        <dbReference type="EMBL" id="KAF2639251.1"/>
    </source>
</evidence>
<feature type="compositionally biased region" description="Basic and acidic residues" evidence="1">
    <location>
        <begin position="79"/>
        <end position="110"/>
    </location>
</feature>
<sequence>MPTIASPLEPARQGQEVVSMTGEKKTSEPSGRLGVKRQKPTSSSPARPTDTPPKTAVATTNTKPKDETQRRKNYFNDMLNHRSNKEKEKGTRRSTSSKHEESEAPKRASPDSHGSIDGAAERIAELERTLATVLEEQHAMREELAKARDQGASADSKRNSNHGHHLQSPLGPPGAFHSDSRPTTPSPAPRSIPVDIDDEASPRRRTPRRSFNHHRSDLSVENYDLRAQVAQLQDQIQAQELAFQSRLRTETDWYELTSRLHTTEKESQERLQQLLSLKSSISSLTRMDSQVTDSELTESFSQLANRVREWVITNFRRAKLNLTNLPPDVVLALEDISPTYQRIEDRLPLYQALISNVLMHIFREPILVGLPEHGPLAAVRKLAECLYNPSPEYREWRRCTIRSIENTEGTAVQREKEKLMHLLAGEIGHQLHKLTSVNLTQNAQSALVGILNAAADLQHTLLQQKAQYRMCFFRHMEDIEIDFDESSMESINDFDGSVDDDGDVIVDRKFAFCVFPCLEKWGDEYGENTAARNVLLKARVCCGVG</sequence>
<feature type="region of interest" description="Disordered" evidence="1">
    <location>
        <begin position="1"/>
        <end position="215"/>
    </location>
</feature>
<evidence type="ECO:0000313" key="3">
    <source>
        <dbReference type="Proteomes" id="UP000799753"/>
    </source>
</evidence>
<feature type="compositionally biased region" description="Basic and acidic residues" evidence="1">
    <location>
        <begin position="119"/>
        <end position="128"/>
    </location>
</feature>
<reference evidence="2" key="1">
    <citation type="journal article" date="2020" name="Stud. Mycol.">
        <title>101 Dothideomycetes genomes: a test case for predicting lifestyles and emergence of pathogens.</title>
        <authorList>
            <person name="Haridas S."/>
            <person name="Albert R."/>
            <person name="Binder M."/>
            <person name="Bloem J."/>
            <person name="Labutti K."/>
            <person name="Salamov A."/>
            <person name="Andreopoulos B."/>
            <person name="Baker S."/>
            <person name="Barry K."/>
            <person name="Bills G."/>
            <person name="Bluhm B."/>
            <person name="Cannon C."/>
            <person name="Castanera R."/>
            <person name="Culley D."/>
            <person name="Daum C."/>
            <person name="Ezra D."/>
            <person name="Gonzalez J."/>
            <person name="Henrissat B."/>
            <person name="Kuo A."/>
            <person name="Liang C."/>
            <person name="Lipzen A."/>
            <person name="Lutzoni F."/>
            <person name="Magnuson J."/>
            <person name="Mondo S."/>
            <person name="Nolan M."/>
            <person name="Ohm R."/>
            <person name="Pangilinan J."/>
            <person name="Park H.-J."/>
            <person name="Ramirez L."/>
            <person name="Alfaro M."/>
            <person name="Sun H."/>
            <person name="Tritt A."/>
            <person name="Yoshinaga Y."/>
            <person name="Zwiers L.-H."/>
            <person name="Turgeon B."/>
            <person name="Goodwin S."/>
            <person name="Spatafora J."/>
            <person name="Crous P."/>
            <person name="Grigoriev I."/>
        </authorList>
    </citation>
    <scope>NUCLEOTIDE SEQUENCE</scope>
    <source>
        <strain evidence="2">CBS 473.64</strain>
    </source>
</reference>
<feature type="compositionally biased region" description="Basic residues" evidence="1">
    <location>
        <begin position="203"/>
        <end position="213"/>
    </location>
</feature>
<evidence type="ECO:0000256" key="1">
    <source>
        <dbReference type="SAM" id="MobiDB-lite"/>
    </source>
</evidence>
<name>A0A6A6RWW6_9PLEO</name>
<dbReference type="AlphaFoldDB" id="A0A6A6RWW6"/>
<keyword evidence="3" id="KW-1185">Reference proteome</keyword>
<proteinExistence type="predicted"/>
<gene>
    <name evidence="2" type="ORF">P280DRAFT_481404</name>
</gene>